<dbReference type="AlphaFoldDB" id="A0A1B2I4A1"/>
<dbReference type="EMBL" id="CP016757">
    <property type="protein sequence ID" value="ANZ44763.1"/>
    <property type="molecule type" value="Genomic_DNA"/>
</dbReference>
<dbReference type="OrthoDB" id="7701at2"/>
<accession>A0A1B2I4A1</accession>
<dbReference type="GeneID" id="83057493"/>
<evidence type="ECO:0000313" key="2">
    <source>
        <dbReference type="Proteomes" id="UP000093044"/>
    </source>
</evidence>
<proteinExistence type="predicted"/>
<keyword evidence="2" id="KW-1185">Reference proteome</keyword>
<name>A0A1B2I4A1_9BACT</name>
<dbReference type="RefSeq" id="WP_066744210.1">
    <property type="nucleotide sequence ID" value="NZ_CP016757.1"/>
</dbReference>
<reference evidence="1" key="1">
    <citation type="submission" date="2016-08" db="EMBL/GenBank/DDBJ databases">
        <title>Complete genome of Cloacibacillus porcorum.</title>
        <authorList>
            <person name="Looft T."/>
            <person name="Bayles D.O."/>
            <person name="Alt D.P."/>
        </authorList>
    </citation>
    <scope>NUCLEOTIDE SEQUENCE [LARGE SCALE GENOMIC DNA]</scope>
    <source>
        <strain evidence="1">CL-84</strain>
    </source>
</reference>
<dbReference type="Proteomes" id="UP000093044">
    <property type="component" value="Chromosome"/>
</dbReference>
<evidence type="ECO:0008006" key="3">
    <source>
        <dbReference type="Google" id="ProtNLM"/>
    </source>
</evidence>
<evidence type="ECO:0000313" key="1">
    <source>
        <dbReference type="EMBL" id="ANZ44763.1"/>
    </source>
</evidence>
<organism evidence="1 2">
    <name type="scientific">Cloacibacillus porcorum</name>
    <dbReference type="NCBI Taxonomy" id="1197717"/>
    <lineage>
        <taxon>Bacteria</taxon>
        <taxon>Thermotogati</taxon>
        <taxon>Synergistota</taxon>
        <taxon>Synergistia</taxon>
        <taxon>Synergistales</taxon>
        <taxon>Synergistaceae</taxon>
        <taxon>Cloacibacillus</taxon>
    </lineage>
</organism>
<protein>
    <recommendedName>
        <fullName evidence="3">Nif11 domain-containing protein</fullName>
    </recommendedName>
</protein>
<gene>
    <name evidence="1" type="ORF">BED41_06465</name>
</gene>
<sequence>MWDAHVFLHALLNDGQMREICLEIASKEESERAGALRELGFDFTPRQIDDAVCQEFLSIPKDKRDILGEGDIRDLVMKLWGNHMG</sequence>
<dbReference type="KEGG" id="cpor:BED41_06465"/>